<gene>
    <name evidence="1" type="ORF">OG994_25925</name>
</gene>
<reference evidence="1" key="1">
    <citation type="submission" date="2022-10" db="EMBL/GenBank/DDBJ databases">
        <title>The complete genomes of actinobacterial strains from the NBC collection.</title>
        <authorList>
            <person name="Joergensen T.S."/>
            <person name="Alvarez Arevalo M."/>
            <person name="Sterndorff E.B."/>
            <person name="Faurdal D."/>
            <person name="Vuksanovic O."/>
            <person name="Mourched A.-S."/>
            <person name="Charusanti P."/>
            <person name="Shaw S."/>
            <person name="Blin K."/>
            <person name="Weber T."/>
        </authorList>
    </citation>
    <scope>NUCLEOTIDE SEQUENCE</scope>
    <source>
        <strain evidence="1">NBC_00256</strain>
    </source>
</reference>
<proteinExistence type="predicted"/>
<evidence type="ECO:0000313" key="1">
    <source>
        <dbReference type="EMBL" id="WUP48971.1"/>
    </source>
</evidence>
<organism evidence="1 2">
    <name type="scientific">Micromonospora globbae</name>
    <dbReference type="NCBI Taxonomy" id="1894969"/>
    <lineage>
        <taxon>Bacteria</taxon>
        <taxon>Bacillati</taxon>
        <taxon>Actinomycetota</taxon>
        <taxon>Actinomycetes</taxon>
        <taxon>Micromonosporales</taxon>
        <taxon>Micromonosporaceae</taxon>
        <taxon>Micromonospora</taxon>
    </lineage>
</organism>
<sequence>MQGERGGGGDGEQCERGAVLDAVEQGKAEGVAAADVGHGDEGGPAGGGVVPAEDFEVVAGEGEETLVGAVGGVEGIRGVVHHVYLLAQSGRRARTETASRAAAVLRRGL</sequence>
<protein>
    <submittedName>
        <fullName evidence="1">Uncharacterized protein</fullName>
    </submittedName>
</protein>
<dbReference type="RefSeq" id="WP_328851273.1">
    <property type="nucleotide sequence ID" value="NZ_CP108084.1"/>
</dbReference>
<dbReference type="Proteomes" id="UP001432190">
    <property type="component" value="Chromosome"/>
</dbReference>
<accession>A0ABZ1S3F5</accession>
<dbReference type="EMBL" id="CP108084">
    <property type="protein sequence ID" value="WUP48971.1"/>
    <property type="molecule type" value="Genomic_DNA"/>
</dbReference>
<evidence type="ECO:0000313" key="2">
    <source>
        <dbReference type="Proteomes" id="UP001432190"/>
    </source>
</evidence>
<name>A0ABZ1S3F5_9ACTN</name>
<keyword evidence="2" id="KW-1185">Reference proteome</keyword>